<keyword evidence="9" id="KW-1015">Disulfide bond</keyword>
<dbReference type="Pfam" id="PF00323">
    <property type="entry name" value="Defensin_1"/>
    <property type="match status" value="1"/>
</dbReference>
<dbReference type="GO" id="GO:0071222">
    <property type="term" value="P:cellular response to lipopolysaccharide"/>
    <property type="evidence" value="ECO:0007669"/>
    <property type="project" value="TreeGrafter"/>
</dbReference>
<keyword evidence="7" id="KW-0211">Defensin</keyword>
<accession>A0A8C9H2T3</accession>
<dbReference type="PIRSF" id="PIRSF001875">
    <property type="entry name" value="Alpha-defensin"/>
    <property type="match status" value="1"/>
</dbReference>
<evidence type="ECO:0000313" key="13">
    <source>
        <dbReference type="Proteomes" id="UP000694416"/>
    </source>
</evidence>
<evidence type="ECO:0000256" key="7">
    <source>
        <dbReference type="ARBA" id="ARBA00022940"/>
    </source>
</evidence>
<reference evidence="12" key="1">
    <citation type="submission" date="2025-05" db="UniProtKB">
        <authorList>
            <consortium name="Ensembl"/>
        </authorList>
    </citation>
    <scope>IDENTIFICATION</scope>
</reference>
<dbReference type="GO" id="GO:0031012">
    <property type="term" value="C:extracellular matrix"/>
    <property type="evidence" value="ECO:0007669"/>
    <property type="project" value="TreeGrafter"/>
</dbReference>
<proteinExistence type="inferred from homology"/>
<feature type="domain" description="Mammalian defensins" evidence="11">
    <location>
        <begin position="62"/>
        <end position="90"/>
    </location>
</feature>
<feature type="signal peptide" evidence="10">
    <location>
        <begin position="1"/>
        <end position="19"/>
    </location>
</feature>
<dbReference type="SMART" id="SM00048">
    <property type="entry name" value="DEFSN"/>
    <property type="match status" value="1"/>
</dbReference>
<dbReference type="GO" id="GO:0031640">
    <property type="term" value="P:killing of cells of another organism"/>
    <property type="evidence" value="ECO:0007669"/>
    <property type="project" value="UniProtKB-KW"/>
</dbReference>
<sequence length="91" mass="9993">MRTLALLAAILLVALQAQAESLQARAADQEQPRADDQEVVDSFAWDESATLQVSGSTRALACICRRYSCRPGELRRGTCSAPGVRYLYCCR</sequence>
<dbReference type="Ensembl" id="ENSPTET00000022356.1">
    <property type="protein sequence ID" value="ENSPTEP00000014941.1"/>
    <property type="gene ID" value="ENSPTEG00000016650.1"/>
</dbReference>
<keyword evidence="8" id="KW-0044">Antibiotic</keyword>
<dbReference type="GO" id="GO:0019731">
    <property type="term" value="P:antibacterial humoral response"/>
    <property type="evidence" value="ECO:0007669"/>
    <property type="project" value="TreeGrafter"/>
</dbReference>
<evidence type="ECO:0000256" key="6">
    <source>
        <dbReference type="ARBA" id="ARBA00022729"/>
    </source>
</evidence>
<keyword evidence="4" id="KW-0929">Antimicrobial</keyword>
<evidence type="ECO:0000256" key="10">
    <source>
        <dbReference type="SAM" id="SignalP"/>
    </source>
</evidence>
<dbReference type="GO" id="GO:0050830">
    <property type="term" value="P:defense response to Gram-positive bacterium"/>
    <property type="evidence" value="ECO:0007669"/>
    <property type="project" value="TreeGrafter"/>
</dbReference>
<dbReference type="InterPro" id="IPR016327">
    <property type="entry name" value="Alpha-defensin"/>
</dbReference>
<dbReference type="PANTHER" id="PTHR11876">
    <property type="entry name" value="ALPHA-DEFENSIN 1"/>
    <property type="match status" value="1"/>
</dbReference>
<dbReference type="InterPro" id="IPR006080">
    <property type="entry name" value="Beta/alpha-defensin_C"/>
</dbReference>
<protein>
    <submittedName>
        <fullName evidence="12">Neutrophil defensin 4-like</fullName>
    </submittedName>
</protein>
<dbReference type="GeneID" id="111547373"/>
<feature type="chain" id="PRO_5044682414" evidence="10">
    <location>
        <begin position="20"/>
        <end position="91"/>
    </location>
</feature>
<dbReference type="GO" id="GO:0002227">
    <property type="term" value="P:innate immune response in mucosa"/>
    <property type="evidence" value="ECO:0007669"/>
    <property type="project" value="TreeGrafter"/>
</dbReference>
<dbReference type="InterPro" id="IPR002366">
    <property type="entry name" value="Alpha-defensin_N"/>
</dbReference>
<keyword evidence="13" id="KW-1185">Reference proteome</keyword>
<organism evidence="12 13">
    <name type="scientific">Piliocolobus tephrosceles</name>
    <name type="common">Ugandan red Colobus</name>
    <dbReference type="NCBI Taxonomy" id="591936"/>
    <lineage>
        <taxon>Eukaryota</taxon>
        <taxon>Metazoa</taxon>
        <taxon>Chordata</taxon>
        <taxon>Craniata</taxon>
        <taxon>Vertebrata</taxon>
        <taxon>Euteleostomi</taxon>
        <taxon>Mammalia</taxon>
        <taxon>Eutheria</taxon>
        <taxon>Euarchontoglires</taxon>
        <taxon>Primates</taxon>
        <taxon>Haplorrhini</taxon>
        <taxon>Catarrhini</taxon>
        <taxon>Cercopithecidae</taxon>
        <taxon>Colobinae</taxon>
        <taxon>Piliocolobus</taxon>
    </lineage>
</organism>
<dbReference type="Ensembl" id="ENSPTET00000022355.1">
    <property type="protein sequence ID" value="ENSPTEP00000014940.1"/>
    <property type="gene ID" value="ENSPTEG00000016650.1"/>
</dbReference>
<keyword evidence="6 10" id="KW-0732">Signal</keyword>
<keyword evidence="5" id="KW-0295">Fungicide</keyword>
<evidence type="ECO:0000256" key="2">
    <source>
        <dbReference type="ARBA" id="ARBA00006519"/>
    </source>
</evidence>
<evidence type="ECO:0000256" key="3">
    <source>
        <dbReference type="ARBA" id="ARBA00022525"/>
    </source>
</evidence>
<dbReference type="SMART" id="SM01418">
    <property type="entry name" value="Defensin_propep"/>
    <property type="match status" value="1"/>
</dbReference>
<gene>
    <name evidence="12" type="primary">LOC111547373</name>
</gene>
<dbReference type="GO" id="GO:0050829">
    <property type="term" value="P:defense response to Gram-negative bacterium"/>
    <property type="evidence" value="ECO:0007669"/>
    <property type="project" value="TreeGrafter"/>
</dbReference>
<dbReference type="PANTHER" id="PTHR11876:SF28">
    <property type="entry name" value="ALPHA-DEFENSIN 1"/>
    <property type="match status" value="1"/>
</dbReference>
<evidence type="ECO:0000313" key="12">
    <source>
        <dbReference type="Ensembl" id="ENSPTEP00000014940.1"/>
    </source>
</evidence>
<dbReference type="InterPro" id="IPR006081">
    <property type="entry name" value="Alpha-defensin_C"/>
</dbReference>
<dbReference type="Pfam" id="PF00879">
    <property type="entry name" value="Defensin_propep"/>
    <property type="match status" value="1"/>
</dbReference>
<evidence type="ECO:0000256" key="1">
    <source>
        <dbReference type="ARBA" id="ARBA00004613"/>
    </source>
</evidence>
<dbReference type="RefSeq" id="XP_023074861.2">
    <property type="nucleotide sequence ID" value="XM_023219093.2"/>
</dbReference>
<keyword evidence="3" id="KW-0964">Secreted</keyword>
<dbReference type="GO" id="GO:0061844">
    <property type="term" value="P:antimicrobial humoral immune response mediated by antimicrobial peptide"/>
    <property type="evidence" value="ECO:0007669"/>
    <property type="project" value="TreeGrafter"/>
</dbReference>
<dbReference type="KEGG" id="pteh:111547373"/>
<comment type="similarity">
    <text evidence="2">Belongs to the alpha-defensin family.</text>
</comment>
<evidence type="ECO:0000256" key="5">
    <source>
        <dbReference type="ARBA" id="ARBA00022577"/>
    </source>
</evidence>
<dbReference type="PROSITE" id="PS00269">
    <property type="entry name" value="DEFENSIN"/>
    <property type="match status" value="1"/>
</dbReference>
<dbReference type="AlphaFoldDB" id="A0A8C9H2T3"/>
<dbReference type="Proteomes" id="UP000694416">
    <property type="component" value="Unplaced"/>
</dbReference>
<evidence type="ECO:0000256" key="9">
    <source>
        <dbReference type="ARBA" id="ARBA00023157"/>
    </source>
</evidence>
<name>A0A8C9H2T3_9PRIM</name>
<dbReference type="GO" id="GO:0051673">
    <property type="term" value="P:disruption of plasma membrane integrity in another organism"/>
    <property type="evidence" value="ECO:0007669"/>
    <property type="project" value="TreeGrafter"/>
</dbReference>
<comment type="subcellular location">
    <subcellularLocation>
        <location evidence="1">Secreted</location>
    </subcellularLocation>
</comment>
<evidence type="ECO:0000256" key="8">
    <source>
        <dbReference type="ARBA" id="ARBA00023022"/>
    </source>
</evidence>
<evidence type="ECO:0000259" key="11">
    <source>
        <dbReference type="PROSITE" id="PS00269"/>
    </source>
</evidence>
<dbReference type="GO" id="GO:0050832">
    <property type="term" value="P:defense response to fungus"/>
    <property type="evidence" value="ECO:0007669"/>
    <property type="project" value="UniProtKB-KW"/>
</dbReference>
<dbReference type="GO" id="GO:0005615">
    <property type="term" value="C:extracellular space"/>
    <property type="evidence" value="ECO:0007669"/>
    <property type="project" value="InterPro"/>
</dbReference>
<evidence type="ECO:0000256" key="4">
    <source>
        <dbReference type="ARBA" id="ARBA00022529"/>
    </source>
</evidence>